<keyword evidence="2" id="KW-0472">Membrane</keyword>
<feature type="region of interest" description="Disordered" evidence="1">
    <location>
        <begin position="102"/>
        <end position="121"/>
    </location>
</feature>
<evidence type="ECO:0000313" key="4">
    <source>
        <dbReference type="Proteomes" id="UP000234545"/>
    </source>
</evidence>
<name>A0A2I1I779_9ACTO</name>
<dbReference type="OrthoDB" id="10000954at2"/>
<accession>A0A2I1I779</accession>
<keyword evidence="2" id="KW-0812">Transmembrane</keyword>
<feature type="transmembrane region" description="Helical" evidence="2">
    <location>
        <begin position="14"/>
        <end position="37"/>
    </location>
</feature>
<evidence type="ECO:0008006" key="5">
    <source>
        <dbReference type="Google" id="ProtNLM"/>
    </source>
</evidence>
<feature type="compositionally biased region" description="Basic and acidic residues" evidence="1">
    <location>
        <begin position="59"/>
        <end position="69"/>
    </location>
</feature>
<organism evidence="3 4">
    <name type="scientific">Schaalia turicensis</name>
    <dbReference type="NCBI Taxonomy" id="131111"/>
    <lineage>
        <taxon>Bacteria</taxon>
        <taxon>Bacillati</taxon>
        <taxon>Actinomycetota</taxon>
        <taxon>Actinomycetes</taxon>
        <taxon>Actinomycetales</taxon>
        <taxon>Actinomycetaceae</taxon>
        <taxon>Schaalia</taxon>
    </lineage>
</organism>
<dbReference type="EMBL" id="PKKJ01000001">
    <property type="protein sequence ID" value="PKY66994.1"/>
    <property type="molecule type" value="Genomic_DNA"/>
</dbReference>
<proteinExistence type="predicted"/>
<keyword evidence="2" id="KW-1133">Transmembrane helix</keyword>
<evidence type="ECO:0000256" key="1">
    <source>
        <dbReference type="SAM" id="MobiDB-lite"/>
    </source>
</evidence>
<sequence>MNEPIVEVLTSKEVVAGIAALVVAFLTLLGAFIRWAVAWVNRKILSLQTQMADISESASKAETEARGAHEGVTNSHGTHLRDDLDEVRAGMKTLMRKVNEIERAHMEDARSRERRDQRAEDQIDGLRLDVRALTASAEKTHERLESRLECLESSHKH</sequence>
<gene>
    <name evidence="3" type="ORF">CYJ25_01770</name>
</gene>
<dbReference type="AlphaFoldDB" id="A0A2I1I779"/>
<comment type="caution">
    <text evidence="3">The sequence shown here is derived from an EMBL/GenBank/DDBJ whole genome shotgun (WGS) entry which is preliminary data.</text>
</comment>
<dbReference type="RefSeq" id="WP_101627491.1">
    <property type="nucleotide sequence ID" value="NZ_PKKJ01000001.1"/>
</dbReference>
<protein>
    <recommendedName>
        <fullName evidence="5">DUF2746 domain-containing protein</fullName>
    </recommendedName>
</protein>
<dbReference type="Proteomes" id="UP000234545">
    <property type="component" value="Unassembled WGS sequence"/>
</dbReference>
<evidence type="ECO:0000256" key="2">
    <source>
        <dbReference type="SAM" id="Phobius"/>
    </source>
</evidence>
<feature type="region of interest" description="Disordered" evidence="1">
    <location>
        <begin position="58"/>
        <end position="84"/>
    </location>
</feature>
<reference evidence="3 4" key="1">
    <citation type="submission" date="2017-12" db="EMBL/GenBank/DDBJ databases">
        <title>Phylogenetic diversity of female urinary microbiome.</title>
        <authorList>
            <person name="Thomas-White K."/>
            <person name="Wolfe A.J."/>
        </authorList>
    </citation>
    <scope>NUCLEOTIDE SEQUENCE [LARGE SCALE GENOMIC DNA]</scope>
    <source>
        <strain evidence="3 4">UMB0250</strain>
    </source>
</reference>
<evidence type="ECO:0000313" key="3">
    <source>
        <dbReference type="EMBL" id="PKY66994.1"/>
    </source>
</evidence>